<dbReference type="InterPro" id="IPR027417">
    <property type="entry name" value="P-loop_NTPase"/>
</dbReference>
<evidence type="ECO:0000313" key="6">
    <source>
        <dbReference type="EMBL" id="ADY02396.1"/>
    </source>
</evidence>
<dbReference type="InterPro" id="IPR008571">
    <property type="entry name" value="HerA-like"/>
</dbReference>
<dbReference type="PANTHER" id="PTHR42957">
    <property type="entry name" value="HELICASE MJ1565-RELATED"/>
    <property type="match status" value="1"/>
</dbReference>
<feature type="domain" description="Helicase HerA central" evidence="5">
    <location>
        <begin position="151"/>
        <end position="410"/>
    </location>
</feature>
<evidence type="ECO:0000256" key="2">
    <source>
        <dbReference type="ARBA" id="ARBA00034617"/>
    </source>
</evidence>
<name>F0QXI1_VULM7</name>
<dbReference type="eggNOG" id="arCOG00284">
    <property type="taxonomic scope" value="Archaea"/>
</dbReference>
<gene>
    <name evidence="6" type="ordered locus">VMUT_2200</name>
</gene>
<dbReference type="GO" id="GO:0043139">
    <property type="term" value="F:5'-3' DNA helicase activity"/>
    <property type="evidence" value="ECO:0007669"/>
    <property type="project" value="UniProtKB-EC"/>
</dbReference>
<dbReference type="GeneID" id="10289852"/>
<evidence type="ECO:0000259" key="5">
    <source>
        <dbReference type="Pfam" id="PF01935"/>
    </source>
</evidence>
<proteinExistence type="inferred from homology"/>
<organism evidence="6 7">
    <name type="scientific">Vulcanisaeta moutnovskia (strain 768-28)</name>
    <dbReference type="NCBI Taxonomy" id="985053"/>
    <lineage>
        <taxon>Archaea</taxon>
        <taxon>Thermoproteota</taxon>
        <taxon>Thermoprotei</taxon>
        <taxon>Thermoproteales</taxon>
        <taxon>Thermoproteaceae</taxon>
        <taxon>Vulcanisaeta</taxon>
    </lineage>
</organism>
<comment type="catalytic activity">
    <reaction evidence="3">
        <text>ATP + H2O = ADP + phosphate + H(+)</text>
        <dbReference type="Rhea" id="RHEA:13065"/>
        <dbReference type="ChEBI" id="CHEBI:15377"/>
        <dbReference type="ChEBI" id="CHEBI:15378"/>
        <dbReference type="ChEBI" id="CHEBI:30616"/>
        <dbReference type="ChEBI" id="CHEBI:43474"/>
        <dbReference type="ChEBI" id="CHEBI:456216"/>
        <dbReference type="EC" id="5.6.2.3"/>
    </reaction>
</comment>
<comment type="catalytic activity">
    <reaction evidence="4">
        <text>ATP + H2O = ADP + phosphate + H(+)</text>
        <dbReference type="Rhea" id="RHEA:13065"/>
        <dbReference type="ChEBI" id="CHEBI:15377"/>
        <dbReference type="ChEBI" id="CHEBI:15378"/>
        <dbReference type="ChEBI" id="CHEBI:30616"/>
        <dbReference type="ChEBI" id="CHEBI:43474"/>
        <dbReference type="ChEBI" id="CHEBI:456216"/>
        <dbReference type="EC" id="5.6.2.4"/>
    </reaction>
</comment>
<evidence type="ECO:0000256" key="3">
    <source>
        <dbReference type="ARBA" id="ARBA00048954"/>
    </source>
</evidence>
<reference evidence="6 7" key="1">
    <citation type="journal article" date="2011" name="J. Bacteriol.">
        <title>Complete genome sequence of 'Vulcanisaeta moutnovskia' strain 768-28, a novel member of the hyperthermophilic crenarchaeal genus vulcanisaeta.</title>
        <authorList>
            <person name="Gumerov V.M."/>
            <person name="Mardanov A.V."/>
            <person name="Beletsky A.V."/>
            <person name="Prokofeva M.I."/>
            <person name="Bonch-Osmolovskaya E.A."/>
            <person name="Ravin N.V."/>
            <person name="Skryabin K.G."/>
        </authorList>
    </citation>
    <scope>NUCLEOTIDE SEQUENCE [LARGE SCALE GENOMIC DNA]</scope>
    <source>
        <strain evidence="6 7">768-28</strain>
    </source>
</reference>
<accession>F0QXI1</accession>
<dbReference type="Pfam" id="PF01935">
    <property type="entry name" value="DUF87"/>
    <property type="match status" value="1"/>
</dbReference>
<dbReference type="HOGENOM" id="CLU_524426_0_0_2"/>
<dbReference type="Gene3D" id="3.40.50.300">
    <property type="entry name" value="P-loop containing nucleotide triphosphate hydrolases"/>
    <property type="match status" value="2"/>
</dbReference>
<dbReference type="GO" id="GO:0043138">
    <property type="term" value="F:3'-5' DNA helicase activity"/>
    <property type="evidence" value="ECO:0007669"/>
    <property type="project" value="UniProtKB-EC"/>
</dbReference>
<dbReference type="InterPro" id="IPR002789">
    <property type="entry name" value="HerA_central"/>
</dbReference>
<dbReference type="Proteomes" id="UP000007485">
    <property type="component" value="Chromosome"/>
</dbReference>
<evidence type="ECO:0000313" key="7">
    <source>
        <dbReference type="Proteomes" id="UP000007485"/>
    </source>
</evidence>
<dbReference type="STRING" id="985053.VMUT_2200"/>
<dbReference type="PANTHER" id="PTHR42957:SF2">
    <property type="entry name" value="HELICASE HERA CENTRAL DOMAIN-CONTAINING PROTEIN"/>
    <property type="match status" value="1"/>
</dbReference>
<sequence>MQRGDSEDSAIDRLGINKLGDILGTVERSINENSRLILTISSRLGHNELISKLFIGSYIVVLDFSTNNEVLLRVSKVESTINPPLSIRGTNSTYIKVISDFVISRIKNNGSYRYTTLLIIPVNGSLVIYPSGDVIREFIGLVGNLMFGKTMINGYDIPIMLNESVLSKGLLITGQPGCGKSFFIKKLIKGLHSIGDYENIIILDRTGEYPKGLIEDGIDVSALVPLDLMKLNRPIDIDELKKYIVDKLRILGFRSKRARITMSMSKNDGIEFNVDFQRKDFGKLSIMPLSIRFRWFIERAINYLDPEIKYVITTLMMENEKALNTAQSFISVIKDPELLNTIGRSPINKAIDLAYSLKDTGYFDALVNVGGDNIDISIFSPIRILKNRIAVIDLHELPDSLMNIYETILIEDITKWFMGSKDNRVIMIVDNAEGLMSNKDLLNSLINSMRIGRTHGVFFIIATRLFSRKLYREFGNLVIMRMNSSLKLSNCPEGMNLLNNEFILLSPWLNINCIKGSIA</sequence>
<dbReference type="RefSeq" id="WP_013605557.1">
    <property type="nucleotide sequence ID" value="NC_015151.1"/>
</dbReference>
<comment type="catalytic activity">
    <reaction evidence="2">
        <text>Couples ATP hydrolysis with the unwinding of duplex DNA by translocating in the 3'-5' direction.</text>
        <dbReference type="EC" id="5.6.2.4"/>
    </reaction>
</comment>
<dbReference type="OrthoDB" id="26358at2157"/>
<dbReference type="SUPFAM" id="SSF52540">
    <property type="entry name" value="P-loop containing nucleoside triphosphate hydrolases"/>
    <property type="match status" value="1"/>
</dbReference>
<keyword evidence="7" id="KW-1185">Reference proteome</keyword>
<dbReference type="EMBL" id="CP002529">
    <property type="protein sequence ID" value="ADY02396.1"/>
    <property type="molecule type" value="Genomic_DNA"/>
</dbReference>
<evidence type="ECO:0000256" key="1">
    <source>
        <dbReference type="ARBA" id="ARBA00007816"/>
    </source>
</evidence>
<dbReference type="AlphaFoldDB" id="F0QXI1"/>
<dbReference type="KEGG" id="vmo:VMUT_2200"/>
<comment type="similarity">
    <text evidence="1">Belongs to the HerA family.</text>
</comment>
<protein>
    <recommendedName>
        <fullName evidence="5">Helicase HerA central domain-containing protein</fullName>
    </recommendedName>
</protein>
<evidence type="ECO:0000256" key="4">
    <source>
        <dbReference type="ARBA" id="ARBA00048988"/>
    </source>
</evidence>